<dbReference type="EMBL" id="VSSQ01017456">
    <property type="protein sequence ID" value="MPM59785.1"/>
    <property type="molecule type" value="Genomic_DNA"/>
</dbReference>
<gene>
    <name evidence="2" type="ORF">SDC9_106631</name>
</gene>
<evidence type="ECO:0000259" key="1">
    <source>
        <dbReference type="PROSITE" id="PS51782"/>
    </source>
</evidence>
<dbReference type="PROSITE" id="PS51782">
    <property type="entry name" value="LYSM"/>
    <property type="match status" value="1"/>
</dbReference>
<comment type="caution">
    <text evidence="2">The sequence shown here is derived from an EMBL/GenBank/DDBJ whole genome shotgun (WGS) entry which is preliminary data.</text>
</comment>
<dbReference type="Pfam" id="PF01476">
    <property type="entry name" value="LysM"/>
    <property type="match status" value="1"/>
</dbReference>
<dbReference type="AlphaFoldDB" id="A0A645B2Y9"/>
<dbReference type="Gene3D" id="3.10.350.10">
    <property type="entry name" value="LysM domain"/>
    <property type="match status" value="1"/>
</dbReference>
<feature type="domain" description="LysM" evidence="1">
    <location>
        <begin position="155"/>
        <end position="216"/>
    </location>
</feature>
<dbReference type="InterPro" id="IPR018392">
    <property type="entry name" value="LysM"/>
</dbReference>
<dbReference type="CDD" id="cd00118">
    <property type="entry name" value="LysM"/>
    <property type="match status" value="1"/>
</dbReference>
<reference evidence="2" key="1">
    <citation type="submission" date="2019-08" db="EMBL/GenBank/DDBJ databases">
        <authorList>
            <person name="Kucharzyk K."/>
            <person name="Murdoch R.W."/>
            <person name="Higgins S."/>
            <person name="Loffler F."/>
        </authorList>
    </citation>
    <scope>NUCLEOTIDE SEQUENCE</scope>
</reference>
<dbReference type="InterPro" id="IPR036779">
    <property type="entry name" value="LysM_dom_sf"/>
</dbReference>
<organism evidence="2">
    <name type="scientific">bioreactor metagenome</name>
    <dbReference type="NCBI Taxonomy" id="1076179"/>
    <lineage>
        <taxon>unclassified sequences</taxon>
        <taxon>metagenomes</taxon>
        <taxon>ecological metagenomes</taxon>
    </lineage>
</organism>
<evidence type="ECO:0000313" key="2">
    <source>
        <dbReference type="EMBL" id="MPM59785.1"/>
    </source>
</evidence>
<name>A0A645B2Y9_9ZZZZ</name>
<accession>A0A645B2Y9</accession>
<sequence length="218" mass="23342">MPKGGKLFDTNLKVSLEDYKIIEDAGNGFDVNAEIKLKQYRDYQTKTIALTINQASTPSQKTSNGGASSSGVIKVGDTVKVKTGAKYYYGQTVPSWVYSGTYKVYKVGVTGLSDYVVVDKTGINSPFHAADLTVITTITASSASTRSASSAPTYKTYTIKSGDTLLGIAKSRFGNGSKYIEIYNLNKTVIENAAKAHGFASSSNGNRIWAGTILQMPN</sequence>
<protein>
    <recommendedName>
        <fullName evidence="1">LysM domain-containing protein</fullName>
    </recommendedName>
</protein>
<proteinExistence type="predicted"/>